<dbReference type="RefSeq" id="WP_077996352.1">
    <property type="nucleotide sequence ID" value="NZ_CP019655.1"/>
</dbReference>
<accession>A0A2L1UJV4</accession>
<evidence type="ECO:0000313" key="2">
    <source>
        <dbReference type="Proteomes" id="UP000239833"/>
    </source>
</evidence>
<dbReference type="Proteomes" id="UP000239833">
    <property type="component" value="Chromosome"/>
</dbReference>
<evidence type="ECO:0008006" key="3">
    <source>
        <dbReference type="Google" id="ProtNLM"/>
    </source>
</evidence>
<dbReference type="InterPro" id="IPR029044">
    <property type="entry name" value="Nucleotide-diphossugar_trans"/>
</dbReference>
<dbReference type="Gene3D" id="3.90.550.10">
    <property type="entry name" value="Spore Coat Polysaccharide Biosynthesis Protein SpsA, Chain A"/>
    <property type="match status" value="1"/>
</dbReference>
<dbReference type="EMBL" id="CP019655">
    <property type="protein sequence ID" value="AVF28714.1"/>
    <property type="molecule type" value="Genomic_DNA"/>
</dbReference>
<protein>
    <recommendedName>
        <fullName evidence="3">Glycosyltransferase 2-like domain-containing protein</fullName>
    </recommendedName>
</protein>
<name>A0A2L1UJV4_9BACL</name>
<dbReference type="GeneID" id="64220991"/>
<sequence>MKYVYGFFYRNSLDLLRLALNSIKPCWNHTVIIDNTPDLALRGESFPQGVQILEPPVPLTFTQSMNYLIRVGEEREADAVIFMHNDVELHPGTIEAYLSALENLVHSDKNWGVLLAHGFLLAAMRMEAVKKIGLWDTVWPDIFSDYDYCQRIHIAGYDIVDTYLPLTHHNGGSNTIKKDPLLFSLTQVMGPLWLEIYKAKWGDMQVQEKYRIPYDPSSTTPPPTHWPDYYRDYKTYINEK</sequence>
<proteinExistence type="predicted"/>
<reference evidence="2" key="1">
    <citation type="submission" date="2017-02" db="EMBL/GenBank/DDBJ databases">
        <title>Delineation of Paenibacillus larvae strains originating from foulbrood outbreaks.</title>
        <authorList>
            <person name="Beims H."/>
            <person name="Bunk B."/>
            <person name="Sproeer C."/>
            <person name="Mohr K.I."/>
            <person name="Pradella S."/>
            <person name="Guenther G."/>
            <person name="Rohde M."/>
            <person name="von der Ohe W."/>
            <person name="Steinert M."/>
        </authorList>
    </citation>
    <scope>NUCLEOTIDE SEQUENCE [LARGE SCALE GENOMIC DNA]</scope>
    <source>
        <strain evidence="2">Eric_III</strain>
    </source>
</reference>
<gene>
    <name evidence="1" type="ORF">ERICIII_04705</name>
</gene>
<dbReference type="AlphaFoldDB" id="A0A2L1UJV4"/>
<evidence type="ECO:0000313" key="1">
    <source>
        <dbReference type="EMBL" id="AVF28714.1"/>
    </source>
</evidence>
<organism evidence="1 2">
    <name type="scientific">Paenibacillus larvae subsp. larvae</name>
    <dbReference type="NCBI Taxonomy" id="147375"/>
    <lineage>
        <taxon>Bacteria</taxon>
        <taxon>Bacillati</taxon>
        <taxon>Bacillota</taxon>
        <taxon>Bacilli</taxon>
        <taxon>Bacillales</taxon>
        <taxon>Paenibacillaceae</taxon>
        <taxon>Paenibacillus</taxon>
    </lineage>
</organism>
<dbReference type="SUPFAM" id="SSF53448">
    <property type="entry name" value="Nucleotide-diphospho-sugar transferases"/>
    <property type="match status" value="1"/>
</dbReference>
<dbReference type="STRING" id="147375.BXP28_17340"/>